<reference evidence="3" key="2">
    <citation type="submission" date="2021-05" db="EMBL/GenBank/DDBJ databases">
        <authorList>
            <person name="Pain A."/>
        </authorList>
    </citation>
    <scope>NUCLEOTIDE SEQUENCE</scope>
    <source>
        <strain evidence="3">1802A</strain>
    </source>
</reference>
<dbReference type="AlphaFoldDB" id="A0AAD9GAF6"/>
<comment type="caution">
    <text evidence="3">The sequence shown here is derived from an EMBL/GenBank/DDBJ whole genome shotgun (WGS) entry which is preliminary data.</text>
</comment>
<proteinExistence type="inferred from homology"/>
<evidence type="ECO:0000256" key="2">
    <source>
        <dbReference type="SAM" id="MobiDB-lite"/>
    </source>
</evidence>
<keyword evidence="4" id="KW-1185">Reference proteome</keyword>
<dbReference type="PANTHER" id="PTHR13261">
    <property type="entry name" value="BRCA2 AND CDKN1A INTERACTING PROTEIN"/>
    <property type="match status" value="1"/>
</dbReference>
<dbReference type="EMBL" id="JAHBMH010000062">
    <property type="protein sequence ID" value="KAK1934843.1"/>
    <property type="molecule type" value="Genomic_DNA"/>
</dbReference>
<dbReference type="Pfam" id="PF13862">
    <property type="entry name" value="BCCIP"/>
    <property type="match status" value="1"/>
</dbReference>
<accession>A0AAD9GAF6</accession>
<reference evidence="3" key="1">
    <citation type="journal article" date="2014" name="Nucleic Acids Res.">
        <title>The evolutionary dynamics of variant antigen genes in Babesia reveal a history of genomic innovation underlying host-parasite interaction.</title>
        <authorList>
            <person name="Jackson A.P."/>
            <person name="Otto T.D."/>
            <person name="Darby A."/>
            <person name="Ramaprasad A."/>
            <person name="Xia D."/>
            <person name="Echaide I.E."/>
            <person name="Farber M."/>
            <person name="Gahlot S."/>
            <person name="Gamble J."/>
            <person name="Gupta D."/>
            <person name="Gupta Y."/>
            <person name="Jackson L."/>
            <person name="Malandrin L."/>
            <person name="Malas T.B."/>
            <person name="Moussa E."/>
            <person name="Nair M."/>
            <person name="Reid A.J."/>
            <person name="Sanders M."/>
            <person name="Sharma J."/>
            <person name="Tracey A."/>
            <person name="Quail M.A."/>
            <person name="Weir W."/>
            <person name="Wastling J.M."/>
            <person name="Hall N."/>
            <person name="Willadsen P."/>
            <person name="Lingelbach K."/>
            <person name="Shiels B."/>
            <person name="Tait A."/>
            <person name="Berriman M."/>
            <person name="Allred D.R."/>
            <person name="Pain A."/>
        </authorList>
    </citation>
    <scope>NUCLEOTIDE SEQUENCE</scope>
    <source>
        <strain evidence="3">1802A</strain>
    </source>
</reference>
<sequence>MATDRELVTERANKKHKTDDSAHDVDTEGPIEADFLFNDPAPEDYSGILAIIQGYLKKVPWQPPQGCEDSIYGLLSTLISEQPNLGTLIKTDNDDGEEAFVMAVLSILNLRMYPHLESLSHAIIALTERHGSKKDLETITKILSDDKNQVGFIVNERLGNIPTQLIGSLHQCICDDIKWSVENADDDEEREFYKFTHLIGISRVFTDNSKSFEAKNMAYVKPEERFYSEEALVKYMWNTGESNKIDFFEDGDQQSPKSKMLPEAMMLYCINFERLKRVVQRITSMFA</sequence>
<dbReference type="InterPro" id="IPR025602">
    <property type="entry name" value="BCP1_family"/>
</dbReference>
<evidence type="ECO:0000313" key="4">
    <source>
        <dbReference type="Proteomes" id="UP001195914"/>
    </source>
</evidence>
<gene>
    <name evidence="3" type="ORF">X943_002170</name>
</gene>
<comment type="similarity">
    <text evidence="1">Belongs to the BCP1 family.</text>
</comment>
<feature type="compositionally biased region" description="Basic and acidic residues" evidence="2">
    <location>
        <begin position="1"/>
        <end position="26"/>
    </location>
</feature>
<protein>
    <recommendedName>
        <fullName evidence="5">Protein BCCIP homolog</fullName>
    </recommendedName>
</protein>
<dbReference type="Proteomes" id="UP001195914">
    <property type="component" value="Unassembled WGS sequence"/>
</dbReference>
<evidence type="ECO:0000313" key="3">
    <source>
        <dbReference type="EMBL" id="KAK1934843.1"/>
    </source>
</evidence>
<organism evidence="3 4">
    <name type="scientific">Babesia divergens</name>
    <dbReference type="NCBI Taxonomy" id="32595"/>
    <lineage>
        <taxon>Eukaryota</taxon>
        <taxon>Sar</taxon>
        <taxon>Alveolata</taxon>
        <taxon>Apicomplexa</taxon>
        <taxon>Aconoidasida</taxon>
        <taxon>Piroplasmida</taxon>
        <taxon>Babesiidae</taxon>
        <taxon>Babesia</taxon>
    </lineage>
</organism>
<dbReference type="PANTHER" id="PTHR13261:SF0">
    <property type="entry name" value="BRCA2 AND CDKN1A-INTERACTING PROTEIN"/>
    <property type="match status" value="1"/>
</dbReference>
<feature type="region of interest" description="Disordered" evidence="2">
    <location>
        <begin position="1"/>
        <end position="27"/>
    </location>
</feature>
<evidence type="ECO:0008006" key="5">
    <source>
        <dbReference type="Google" id="ProtNLM"/>
    </source>
</evidence>
<name>A0AAD9GAF6_BABDI</name>
<evidence type="ECO:0000256" key="1">
    <source>
        <dbReference type="ARBA" id="ARBA00006781"/>
    </source>
</evidence>
<dbReference type="GO" id="GO:0005634">
    <property type="term" value="C:nucleus"/>
    <property type="evidence" value="ECO:0007669"/>
    <property type="project" value="TreeGrafter"/>
</dbReference>